<evidence type="ECO:0000313" key="3">
    <source>
        <dbReference type="EMBL" id="ADL06003.1"/>
    </source>
</evidence>
<feature type="active site" description="Proton acceptor" evidence="1">
    <location>
        <position position="64"/>
    </location>
</feature>
<proteinExistence type="predicted"/>
<dbReference type="PANTHER" id="PTHR21047">
    <property type="entry name" value="DTDP-6-DEOXY-D-GLUCOSE-3,5 EPIMERASE"/>
    <property type="match status" value="1"/>
</dbReference>
<dbReference type="eggNOG" id="COG1898">
    <property type="taxonomic scope" value="Bacteria"/>
</dbReference>
<reference evidence="3" key="1">
    <citation type="submission" date="2010-07" db="EMBL/GenBank/DDBJ databases">
        <title>Complete sequence of Clostridium saccharolyticum WM1.</title>
        <authorList>
            <consortium name="US DOE Joint Genome Institute"/>
            <person name="Lucas S."/>
            <person name="Copeland A."/>
            <person name="Lapidus A."/>
            <person name="Cheng J.-F."/>
            <person name="Bruce D."/>
            <person name="Goodwin L."/>
            <person name="Pitluck S."/>
            <person name="Chertkov O."/>
            <person name="Detter J.C."/>
            <person name="Han C."/>
            <person name="Tapia R."/>
            <person name="Land M."/>
            <person name="Hauser L."/>
            <person name="Chang Y.-J."/>
            <person name="Jeffries C."/>
            <person name="Kyrpides N."/>
            <person name="Ivanova N."/>
            <person name="Mikhailova N."/>
            <person name="Mouttaki H."/>
            <person name="Lin L."/>
            <person name="Zhou J."/>
            <person name="Hemme C.L."/>
            <person name="Woyke T."/>
        </authorList>
    </citation>
    <scope>NUCLEOTIDE SEQUENCE [LARGE SCALE GENOMIC DNA]</scope>
    <source>
        <strain evidence="3">WM1</strain>
    </source>
</reference>
<protein>
    <submittedName>
        <fullName evidence="3">dTDP-4-dehydrorhamnose 35-epimerase related protein</fullName>
    </submittedName>
</protein>
<dbReference type="PANTHER" id="PTHR21047:SF2">
    <property type="entry name" value="THYMIDINE DIPHOSPHO-4-KETO-RHAMNOSE 3,5-EPIMERASE"/>
    <property type="match status" value="1"/>
</dbReference>
<dbReference type="GO" id="GO:0005829">
    <property type="term" value="C:cytosol"/>
    <property type="evidence" value="ECO:0007669"/>
    <property type="project" value="TreeGrafter"/>
</dbReference>
<dbReference type="OrthoDB" id="9800680at2"/>
<dbReference type="GO" id="GO:0000271">
    <property type="term" value="P:polysaccharide biosynthetic process"/>
    <property type="evidence" value="ECO:0007669"/>
    <property type="project" value="TreeGrafter"/>
</dbReference>
<dbReference type="Gene3D" id="2.60.120.10">
    <property type="entry name" value="Jelly Rolls"/>
    <property type="match status" value="1"/>
</dbReference>
<accession>D9RA31</accession>
<dbReference type="Pfam" id="PF00908">
    <property type="entry name" value="dTDP_sugar_isom"/>
    <property type="match status" value="1"/>
</dbReference>
<dbReference type="AlphaFoldDB" id="D9RA31"/>
<organism evidence="3 4">
    <name type="scientific">Lacrimispora saccharolytica (strain ATCC 35040 / DSM 2544 / NRCC 2533 / WM1)</name>
    <name type="common">Clostridium saccharolyticum</name>
    <dbReference type="NCBI Taxonomy" id="610130"/>
    <lineage>
        <taxon>Bacteria</taxon>
        <taxon>Bacillati</taxon>
        <taxon>Bacillota</taxon>
        <taxon>Clostridia</taxon>
        <taxon>Lachnospirales</taxon>
        <taxon>Lachnospiraceae</taxon>
        <taxon>Lacrimispora</taxon>
    </lineage>
</organism>
<dbReference type="CDD" id="cd00438">
    <property type="entry name" value="cupin_RmlC"/>
    <property type="match status" value="1"/>
</dbReference>
<feature type="site" description="Participates in a stacking interaction with the thymidine ring of dTDP-4-oxo-6-deoxyglucose" evidence="2">
    <location>
        <position position="140"/>
    </location>
</feature>
<dbReference type="GO" id="GO:0019305">
    <property type="term" value="P:dTDP-rhamnose biosynthetic process"/>
    <property type="evidence" value="ECO:0007669"/>
    <property type="project" value="TreeGrafter"/>
</dbReference>
<sequence length="187" mass="21724">MAFTFEETQISGLFIVRPHYYQDDRGSNMKTFHKETFLEKGLKCDFGETMITTNLHKNVIRGFHYQRPPYTQCKLYYCLCGEWNNYSVDLRKGSPTYGKVICISMNEEERKLLYIPEGIANAHLIKRDNTKVLYQLGSKYMPDHDEGVRWNSLGINFSVTNPIITDKDAGLPSFEEFESPFIYGVNC</sequence>
<evidence type="ECO:0000256" key="2">
    <source>
        <dbReference type="PIRSR" id="PIRSR600888-3"/>
    </source>
</evidence>
<dbReference type="InterPro" id="IPR014710">
    <property type="entry name" value="RmlC-like_jellyroll"/>
</dbReference>
<dbReference type="GO" id="GO:0008830">
    <property type="term" value="F:dTDP-4-dehydrorhamnose 3,5-epimerase activity"/>
    <property type="evidence" value="ECO:0007669"/>
    <property type="project" value="InterPro"/>
</dbReference>
<dbReference type="InterPro" id="IPR011051">
    <property type="entry name" value="RmlC_Cupin_sf"/>
</dbReference>
<dbReference type="PaxDb" id="610130-Closa_3477"/>
<dbReference type="KEGG" id="csh:Closa_3477"/>
<dbReference type="InterPro" id="IPR000888">
    <property type="entry name" value="RmlC-like"/>
</dbReference>
<dbReference type="Proteomes" id="UP000001662">
    <property type="component" value="Chromosome"/>
</dbReference>
<dbReference type="HOGENOM" id="CLU_090940_1_1_9"/>
<evidence type="ECO:0000256" key="1">
    <source>
        <dbReference type="PIRSR" id="PIRSR600888-1"/>
    </source>
</evidence>
<dbReference type="EMBL" id="CP002109">
    <property type="protein sequence ID" value="ADL06003.1"/>
    <property type="molecule type" value="Genomic_DNA"/>
</dbReference>
<dbReference type="SUPFAM" id="SSF51182">
    <property type="entry name" value="RmlC-like cupins"/>
    <property type="match status" value="1"/>
</dbReference>
<gene>
    <name evidence="3" type="ordered locus">Closa_3477</name>
</gene>
<dbReference type="RefSeq" id="WP_013274069.1">
    <property type="nucleotide sequence ID" value="NC_014376.1"/>
</dbReference>
<dbReference type="STRING" id="610130.Closa_3477"/>
<feature type="active site" description="Proton donor" evidence="1">
    <location>
        <position position="134"/>
    </location>
</feature>
<keyword evidence="4" id="KW-1185">Reference proteome</keyword>
<evidence type="ECO:0000313" key="4">
    <source>
        <dbReference type="Proteomes" id="UP000001662"/>
    </source>
</evidence>
<name>D9RA31_LACSW</name>